<dbReference type="Gene3D" id="3.30.1950.10">
    <property type="entry name" value="wza like domain"/>
    <property type="match status" value="1"/>
</dbReference>
<comment type="caution">
    <text evidence="3">The sequence shown here is derived from an EMBL/GenBank/DDBJ whole genome shotgun (WGS) entry which is preliminary data.</text>
</comment>
<dbReference type="InterPro" id="IPR049712">
    <property type="entry name" value="Poly_export"/>
</dbReference>
<dbReference type="PANTHER" id="PTHR33619">
    <property type="entry name" value="POLYSACCHARIDE EXPORT PROTEIN GFCE-RELATED"/>
    <property type="match status" value="1"/>
</dbReference>
<dbReference type="Pfam" id="PF02563">
    <property type="entry name" value="Poly_export"/>
    <property type="match status" value="1"/>
</dbReference>
<keyword evidence="4" id="KW-1185">Reference proteome</keyword>
<dbReference type="Gene3D" id="3.10.560.10">
    <property type="entry name" value="Outer membrane lipoprotein wza domain like"/>
    <property type="match status" value="1"/>
</dbReference>
<reference evidence="4" key="1">
    <citation type="journal article" date="2019" name="Int. J. Syst. Evol. Microbiol.">
        <title>The Global Catalogue of Microorganisms (GCM) 10K type strain sequencing project: providing services to taxonomists for standard genome sequencing and annotation.</title>
        <authorList>
            <consortium name="The Broad Institute Genomics Platform"/>
            <consortium name="The Broad Institute Genome Sequencing Center for Infectious Disease"/>
            <person name="Wu L."/>
            <person name="Ma J."/>
        </authorList>
    </citation>
    <scope>NUCLEOTIDE SEQUENCE [LARGE SCALE GENOMIC DNA]</scope>
    <source>
        <strain evidence="4">CGMCC 4.7466</strain>
    </source>
</reference>
<evidence type="ECO:0000313" key="3">
    <source>
        <dbReference type="EMBL" id="MFC4871554.1"/>
    </source>
</evidence>
<dbReference type="Proteomes" id="UP001595818">
    <property type="component" value="Unassembled WGS sequence"/>
</dbReference>
<dbReference type="PANTHER" id="PTHR33619:SF3">
    <property type="entry name" value="POLYSACCHARIDE EXPORT PROTEIN GFCE-RELATED"/>
    <property type="match status" value="1"/>
</dbReference>
<dbReference type="RefSeq" id="WP_377063220.1">
    <property type="nucleotide sequence ID" value="NZ_JBHSJJ010000003.1"/>
</dbReference>
<feature type="domain" description="Polysaccharide export protein N-terminal" evidence="2">
    <location>
        <begin position="19"/>
        <end position="123"/>
    </location>
</feature>
<name>A0ABV9SZB1_9BACT</name>
<accession>A0ABV9SZB1</accession>
<dbReference type="InterPro" id="IPR003715">
    <property type="entry name" value="Poly_export_N"/>
</dbReference>
<dbReference type="EMBL" id="JBHSJJ010000003">
    <property type="protein sequence ID" value="MFC4871554.1"/>
    <property type="molecule type" value="Genomic_DNA"/>
</dbReference>
<evidence type="ECO:0000256" key="1">
    <source>
        <dbReference type="ARBA" id="ARBA00022729"/>
    </source>
</evidence>
<evidence type="ECO:0000313" key="4">
    <source>
        <dbReference type="Proteomes" id="UP001595818"/>
    </source>
</evidence>
<protein>
    <submittedName>
        <fullName evidence="3">Polysaccharide biosynthesis/export family protein</fullName>
    </submittedName>
</protein>
<proteinExistence type="predicted"/>
<keyword evidence="1" id="KW-0732">Signal</keyword>
<sequence>MQDQGEERPLFEIGELVPSQTEDYFLQYNDVVDIQIRTTSPELNEIFLPPTAPGQRMNMGMGMQNGGDIFFMNGYTIDQHGNVELPLLGEVNLMGLTTREAKEKIEQKLTSYVYQDDFFVRVRLGGVRFSALGEFRQNGNFTILQNQITIFQAIAHAGDMTEIAKRDEVVLIRQYPEGSRTYRVNLNDKRIVGSEFYFIRPNDMLYAEPMRIRELGSGINFVQTFQLAITTLSAVLLVLNAIQ</sequence>
<organism evidence="3 4">
    <name type="scientific">Negadavirga shengliensis</name>
    <dbReference type="NCBI Taxonomy" id="1389218"/>
    <lineage>
        <taxon>Bacteria</taxon>
        <taxon>Pseudomonadati</taxon>
        <taxon>Bacteroidota</taxon>
        <taxon>Cytophagia</taxon>
        <taxon>Cytophagales</taxon>
        <taxon>Cyclobacteriaceae</taxon>
        <taxon>Negadavirga</taxon>
    </lineage>
</organism>
<evidence type="ECO:0000259" key="2">
    <source>
        <dbReference type="Pfam" id="PF02563"/>
    </source>
</evidence>
<gene>
    <name evidence="3" type="ORF">ACFPFU_07640</name>
</gene>